<proteinExistence type="predicted"/>
<feature type="chain" id="PRO_5045247189" evidence="2">
    <location>
        <begin position="20"/>
        <end position="2165"/>
    </location>
</feature>
<dbReference type="SUPFAM" id="SSF49265">
    <property type="entry name" value="Fibronectin type III"/>
    <property type="match status" value="1"/>
</dbReference>
<accession>A0ABS8A7R3</accession>
<organism evidence="4 5">
    <name type="scientific">Hymenobacter nitidus</name>
    <dbReference type="NCBI Taxonomy" id="2880929"/>
    <lineage>
        <taxon>Bacteria</taxon>
        <taxon>Pseudomonadati</taxon>
        <taxon>Bacteroidota</taxon>
        <taxon>Cytophagia</taxon>
        <taxon>Cytophagales</taxon>
        <taxon>Hymenobacteraceae</taxon>
        <taxon>Hymenobacter</taxon>
    </lineage>
</organism>
<evidence type="ECO:0000313" key="5">
    <source>
        <dbReference type="Proteomes" id="UP001165297"/>
    </source>
</evidence>
<dbReference type="InterPro" id="IPR026444">
    <property type="entry name" value="Secre_tail"/>
</dbReference>
<gene>
    <name evidence="4" type="ORF">LGH70_02545</name>
</gene>
<feature type="domain" description="Fibronectin type-III" evidence="3">
    <location>
        <begin position="599"/>
        <end position="697"/>
    </location>
</feature>
<dbReference type="PANTHER" id="PTHR34677">
    <property type="match status" value="1"/>
</dbReference>
<feature type="region of interest" description="Disordered" evidence="1">
    <location>
        <begin position="638"/>
        <end position="662"/>
    </location>
</feature>
<dbReference type="NCBIfam" id="TIGR04183">
    <property type="entry name" value="Por_Secre_tail"/>
    <property type="match status" value="1"/>
</dbReference>
<evidence type="ECO:0000259" key="3">
    <source>
        <dbReference type="PROSITE" id="PS50853"/>
    </source>
</evidence>
<dbReference type="InterPro" id="IPR029456">
    <property type="entry name" value="Sialidase_N"/>
</dbReference>
<dbReference type="SUPFAM" id="SSF49899">
    <property type="entry name" value="Concanavalin A-like lectins/glucanases"/>
    <property type="match status" value="1"/>
</dbReference>
<dbReference type="PANTHER" id="PTHR34677:SF3">
    <property type="entry name" value="BACTERIAL IG-LIKE DOMAIN-CONTAINING PROTEIN"/>
    <property type="match status" value="1"/>
</dbReference>
<comment type="caution">
    <text evidence="4">The sequence shown here is derived from an EMBL/GenBank/DDBJ whole genome shotgun (WGS) entry which is preliminary data.</text>
</comment>
<dbReference type="RefSeq" id="WP_226182370.1">
    <property type="nucleotide sequence ID" value="NZ_JAJADQ010000001.1"/>
</dbReference>
<dbReference type="PROSITE" id="PS50853">
    <property type="entry name" value="FN3"/>
    <property type="match status" value="1"/>
</dbReference>
<dbReference type="InterPro" id="IPR013783">
    <property type="entry name" value="Ig-like_fold"/>
</dbReference>
<keyword evidence="5" id="KW-1185">Reference proteome</keyword>
<sequence length="2165" mass="222142">MRQRILLLLLLLNALSAWAQVPRTESFETEGNNVAGRYTSNTFTQGNNNFSFRSTYTQGTTPAGFNTTSSRLSGIDGSYFWASEGVKNSAPLAGKAARVQLTPTTITGFNNLKVTVLLADPQGPGSVGGLPRWERDDTIRISARVNGGTNPTWVTIGQFVGDDSDTGNNTGYLRRDVGLDGISTNDPASGTNVGQLTTTLTPFTFDVIGTGTTLDVRIDIAQTGNSEEFAFDKIMITGTASTNVAPVLANIEGTSLTYNEGFPATVITSNLTVSDADNTTLTSARVRISGNFNAAEDVLAFTGTAATGNIVASAFDVTTGTLTLTSANSTATLAQWQNALRAVTYQNTDIVDASELTRTVGFSVTDPAGNTTAAVTRTITINTALDAASTPPYIEDFTTDGEGTRYASNDFTAQSNTTTFRRTNVTPYAGLAAPVTFTNISPSAGSFYFYGSGVSNPSSPNTPKTAYWQTKKINATTYANLQFQIRLGASSTWLRSSFIKLYYRTGNGTGPWVIFSSFRSTDQASSTNQTPLKQDANPNDLSTAPTGTTLTTALQNFTFALPAALNGQIVDFRLEAEGPNGNEELAFDLVQVSGTQILPPTVTTATPATVTTTSAVLGGNVTADGGATVTERGVVYSSTNTTPTTADTKDTNGNSTGSFSETISGLTPGTRYYVRAYAINSAGTAYGSVLNFTTTPTAPVVTAPANGSIVNTTTPTYLGTALANSTVTVSVDGVALSTTTTANATGDWTLVQPTALAQGSHTVRATAAINGSASSANSNTNTFTVDAVRPTVVVSSTAGASGSTTNTSPIPFTVTFSETVTGFVAGDVTVGNGTISAFSGSGASYSFNVTPTTPGTVTTVNVPASVAQDAAGNFNTTATQFSITYNQPSATVVSVTRLTPSPTATTQVSYRVVFSASVTGITVNNFNVTTSGLTGTGISSVVGSGSTYTVAVNTGTGSGTLRLNVQNSTGMTPTVTNVPYTSGEQYTITKSFAAAPQLTLRGAGSASGSFNDVTAFVDGVQVLQGGTTFAAGLSNSSFETNNVGANGFQYAATVVAAPWTFSGNTGVSRNNSGFGSTAAQGDAVGILQTFGGNGGSIAQNLAVPTGSYQVNFQTIQRNNNGPSDQVVNVFLNDGTNDVFLGTIEPLSNSTYTPFTSATFAVTAPALTATISSTAGASGSTTGVAPIPFTVTFSQSATGFTASDVTVGNGTVSDFSGSGTVYTFNVNPAANGAVTVNVPANSAVDANNTGNTAATQFTINYLQPVTAAPVVTAPANGSLINTATPTYTGTAPAGSTVRVYVDGTTMGSVTANGTGNWSITQTPAITQGSHTVYATAQTTGSAVSANSNTNTFTVDAVRPAVAISSSAGASGSTTNTSPIPFTVTFSETVTGFVAGDITVNNGTISGFSGSGTTYTFNVTPATPGAVTTVNVPANVSQDAAGNFNTAATQFSITLASPAVYTSSTADHPTTQSVLPGSTNQVMLRLAVTIGGGTGTPLSTQSLSFTTTGTTAPADIDAARVYYTGTSGSFATTTPFGSAVANPNGAFAVTGTQQLATGVNYFWLVYDVAANGTAGNVLDATVPSLTISGTVYNPTNPAPTGNRQIVRASRVAGTALRFVGNATPGYADFSASTTPAPLLNTGTNGAYSQVAWIKPAIGTGSTNYYVLGNGIGNSAAPYLYVTGNGRVGAGFGTGTATVNRETSPNTITSNEWHHVAATYNGSTLTIYLDGESVLSTSASGTPTGTRVNFVGNVAAASSANFPGDIDEISQWTRTLPQAELRRMRHLTLSGTETNLVSYLQFNDNGTTTTDIISNAVGTLTGATRVTSTAAVGSGTSNLQVVAANTTYPFAGTNVSMAFTGVTGSSETVVFRLDGKPLGTQPTATGLNTTYTPAYWIVDKYAGGTFTSANVTYTLTAADISAADAATPANLKLFKRGSNADGAFEAPISATAANAAAGTVSFPVTSFSQTVIGTFGSSPLPVELTEFTAELQGEDVLLRWATASELNNARFDIESSADGKVFRKIGSVEGRGTTTQATRYKATDLNVARYAAERVYYRLRQVDTDGTSSLSPVRTVKMSTPEGLYVQLYPNPSHPAEALTLLVRTGQAGPVSWQLIDVLGRVLRQETNVVLPAGTTSAPLSADELPVGVYLLKLQQGNKHVMQKLVRE</sequence>
<evidence type="ECO:0000256" key="1">
    <source>
        <dbReference type="SAM" id="MobiDB-lite"/>
    </source>
</evidence>
<feature type="compositionally biased region" description="Polar residues" evidence="1">
    <location>
        <begin position="525"/>
        <end position="542"/>
    </location>
</feature>
<dbReference type="Gene3D" id="2.60.40.1290">
    <property type="match status" value="1"/>
</dbReference>
<dbReference type="Gene3D" id="2.60.40.10">
    <property type="entry name" value="Immunoglobulins"/>
    <property type="match status" value="3"/>
</dbReference>
<dbReference type="InterPro" id="IPR003961">
    <property type="entry name" value="FN3_dom"/>
</dbReference>
<feature type="region of interest" description="Disordered" evidence="1">
    <location>
        <begin position="525"/>
        <end position="544"/>
    </location>
</feature>
<dbReference type="Gene3D" id="2.60.120.260">
    <property type="entry name" value="Galactose-binding domain-like"/>
    <property type="match status" value="1"/>
</dbReference>
<feature type="compositionally biased region" description="Polar residues" evidence="1">
    <location>
        <begin position="653"/>
        <end position="662"/>
    </location>
</feature>
<evidence type="ECO:0000256" key="2">
    <source>
        <dbReference type="SAM" id="SignalP"/>
    </source>
</evidence>
<dbReference type="Proteomes" id="UP001165297">
    <property type="component" value="Unassembled WGS sequence"/>
</dbReference>
<dbReference type="Pfam" id="PF19078">
    <property type="entry name" value="Big_12"/>
    <property type="match status" value="3"/>
</dbReference>
<reference evidence="4" key="1">
    <citation type="submission" date="2021-10" db="EMBL/GenBank/DDBJ databases">
        <authorList>
            <person name="Dean J.D."/>
            <person name="Kim M.K."/>
            <person name="Newey C.N."/>
            <person name="Stoker T.S."/>
            <person name="Thompson D.W."/>
            <person name="Grose J.H."/>
        </authorList>
    </citation>
    <scope>NUCLEOTIDE SEQUENCE</scope>
    <source>
        <strain evidence="4">BT635</strain>
    </source>
</reference>
<feature type="signal peptide" evidence="2">
    <location>
        <begin position="1"/>
        <end position="19"/>
    </location>
</feature>
<dbReference type="Pfam" id="PF14873">
    <property type="entry name" value="BNR_assoc_N"/>
    <property type="match status" value="1"/>
</dbReference>
<dbReference type="InterPro" id="IPR013320">
    <property type="entry name" value="ConA-like_dom_sf"/>
</dbReference>
<name>A0ABS8A7R3_9BACT</name>
<dbReference type="Pfam" id="PF13385">
    <property type="entry name" value="Laminin_G_3"/>
    <property type="match status" value="1"/>
</dbReference>
<protein>
    <submittedName>
        <fullName evidence="4">Ig-like domain-containing protein</fullName>
    </submittedName>
</protein>
<dbReference type="InterPro" id="IPR036116">
    <property type="entry name" value="FN3_sf"/>
</dbReference>
<dbReference type="InterPro" id="IPR044048">
    <property type="entry name" value="Big_12"/>
</dbReference>
<dbReference type="Gene3D" id="2.60.120.200">
    <property type="match status" value="1"/>
</dbReference>
<dbReference type="EMBL" id="JAJADQ010000001">
    <property type="protein sequence ID" value="MCB2376442.1"/>
    <property type="molecule type" value="Genomic_DNA"/>
</dbReference>
<evidence type="ECO:0000313" key="4">
    <source>
        <dbReference type="EMBL" id="MCB2376442.1"/>
    </source>
</evidence>
<keyword evidence="2" id="KW-0732">Signal</keyword>